<keyword evidence="2" id="KW-0812">Transmembrane</keyword>
<feature type="domain" description="Band 7" evidence="3">
    <location>
        <begin position="683"/>
        <end position="846"/>
    </location>
</feature>
<feature type="compositionally biased region" description="Low complexity" evidence="1">
    <location>
        <begin position="49"/>
        <end position="63"/>
    </location>
</feature>
<dbReference type="GO" id="GO:0008233">
    <property type="term" value="F:peptidase activity"/>
    <property type="evidence" value="ECO:0007669"/>
    <property type="project" value="UniProtKB-KW"/>
</dbReference>
<protein>
    <submittedName>
        <fullName evidence="4">Membrane protease subunits</fullName>
    </submittedName>
</protein>
<dbReference type="SUPFAM" id="SSF117892">
    <property type="entry name" value="Band 7/SPFH domain"/>
    <property type="match status" value="1"/>
</dbReference>
<dbReference type="Proteomes" id="UP000006854">
    <property type="component" value="Chromosome"/>
</dbReference>
<proteinExistence type="predicted"/>
<feature type="transmembrane region" description="Helical" evidence="2">
    <location>
        <begin position="621"/>
        <end position="644"/>
    </location>
</feature>
<gene>
    <name evidence="4" type="ordered locus">SVEN_2613</name>
</gene>
<feature type="compositionally biased region" description="Low complexity" evidence="1">
    <location>
        <begin position="389"/>
        <end position="408"/>
    </location>
</feature>
<sequence>MTASNPNPADSGAAASRDAARTARRLTDGTLPRTTPTPNDRAAPPPGRTPEGAGTAAAPGPAGSDLAGTGTGTASGPAGTGTASGPAGAEAVSPGARPEGAGAGPASAVGAEAGTGSVLPAGPPGGSPAVGTAPVVADQAGTASGTAAARPAPPGANTNGHAAEAARREVLVGSTAVTAHPGAGSAGTGSAEAARREALAGSTAVTAHPGAGSAGTGSAEAAMREALAGSTAATAHPGAGSAVTAPARAAGPEALAGSTAVTAHPGAGALAGATAVTDRPGSGSAAAVPARAARPEVAGPTGSPDNPGATPRTSTGGTGLDGTRTVLPAGVSGGATASAHSTAAGTASPQGRPASAPSVPAGTAAGRPATASAHQASAGTATASARPVSAGEATTAGPPATPAGTATAPNPPASPGTATPSAHPAPAGTVTAPNPPASPDTAAAQAHARPTRSALSPKVEPVVVRSAAALVVPAGPAAAVGAPDFRRITAARVGAVAVPVAAVVRVARRKNVIGAETTGSIPVHLLFRDEPDTAAAPLAAGEDDGGPDTVAMAVPTPPPPSRRAAKGRGPAIPAPQTAAASASPGRKKSRQQSVTGKAAASRPVPSADPALVERPGPVLPGWVGVAGGALALAGCAAVVWWAGAVPEEAARMLRLPERPYHGIHLGQWALLALGVLLTLFAVGGLGRGRVGYAWVLTLFGDYRGTVRRTGLVWVSPLLLRRRVDVRLRHWRSEPLSAVDAKGTALDVVVLVVWRVRDTVRAALGVDGHEEYLREQVEAAMARVLSQLPADAFHEDAPTLRDAEAVGEALTRMLSAECAPVGVDVFSAQPTRIEYAPEVAAAMTRRRIAAIDAKHRDSVLTSVVDAVDDVVHRLTSRGLVELDDYERKALVKDLTVAFYTGRTGPVEGA</sequence>
<evidence type="ECO:0000256" key="2">
    <source>
        <dbReference type="SAM" id="Phobius"/>
    </source>
</evidence>
<feature type="compositionally biased region" description="Basic and acidic residues" evidence="1">
    <location>
        <begin position="18"/>
        <end position="27"/>
    </location>
</feature>
<keyword evidence="2" id="KW-0472">Membrane</keyword>
<dbReference type="KEGG" id="sve:SVEN_2613"/>
<feature type="region of interest" description="Disordered" evidence="1">
    <location>
        <begin position="178"/>
        <end position="246"/>
    </location>
</feature>
<dbReference type="eggNOG" id="COG0330">
    <property type="taxonomic scope" value="Bacteria"/>
</dbReference>
<dbReference type="EMBL" id="FR845719">
    <property type="protein sequence ID" value="CCA55899.1"/>
    <property type="molecule type" value="Genomic_DNA"/>
</dbReference>
<organism evidence="4 5">
    <name type="scientific">Streptomyces venezuelae (strain ATCC 10712 / CBS 650.69 / DSM 40230 / JCM 4526 / NBRC 13096 / PD 04745)</name>
    <dbReference type="NCBI Taxonomy" id="953739"/>
    <lineage>
        <taxon>Bacteria</taxon>
        <taxon>Bacillati</taxon>
        <taxon>Actinomycetota</taxon>
        <taxon>Actinomycetes</taxon>
        <taxon>Kitasatosporales</taxon>
        <taxon>Streptomycetaceae</taxon>
        <taxon>Streptomyces</taxon>
    </lineage>
</organism>
<feature type="transmembrane region" description="Helical" evidence="2">
    <location>
        <begin position="665"/>
        <end position="685"/>
    </location>
</feature>
<feature type="compositionally biased region" description="Low complexity" evidence="1">
    <location>
        <begin position="415"/>
        <end position="429"/>
    </location>
</feature>
<dbReference type="GO" id="GO:0006508">
    <property type="term" value="P:proteolysis"/>
    <property type="evidence" value="ECO:0007669"/>
    <property type="project" value="UniProtKB-KW"/>
</dbReference>
<dbReference type="STRING" id="953739.SVEN_2613"/>
<evidence type="ECO:0000313" key="4">
    <source>
        <dbReference type="EMBL" id="CCA55899.1"/>
    </source>
</evidence>
<dbReference type="InterPro" id="IPR036013">
    <property type="entry name" value="Band_7/SPFH_dom_sf"/>
</dbReference>
<dbReference type="PANTHER" id="PTHR43446:SF1">
    <property type="entry name" value="BAND 7 DOMAIN-CONTAINING PROTEIN"/>
    <property type="match status" value="1"/>
</dbReference>
<feature type="compositionally biased region" description="Low complexity" evidence="1">
    <location>
        <begin position="334"/>
        <end position="348"/>
    </location>
</feature>
<dbReference type="HOGENOM" id="CLU_319799_0_0_11"/>
<feature type="compositionally biased region" description="Low complexity" evidence="1">
    <location>
        <begin position="127"/>
        <end position="158"/>
    </location>
</feature>
<keyword evidence="2" id="KW-1133">Transmembrane helix</keyword>
<evidence type="ECO:0000256" key="1">
    <source>
        <dbReference type="SAM" id="MobiDB-lite"/>
    </source>
</evidence>
<dbReference type="SMART" id="SM00244">
    <property type="entry name" value="PHB"/>
    <property type="match status" value="1"/>
</dbReference>
<evidence type="ECO:0000259" key="3">
    <source>
        <dbReference type="SMART" id="SM00244"/>
    </source>
</evidence>
<feature type="region of interest" description="Disordered" evidence="1">
    <location>
        <begin position="1"/>
        <end position="163"/>
    </location>
</feature>
<accession>F2R3Q7</accession>
<reference evidence="4 5" key="1">
    <citation type="journal article" date="2011" name="BMC Genomics">
        <title>Genome-wide analysis of the role of GlnR in Streptomyces venezuelae provides new insights into global nitrogen regulation in actinomycetes.</title>
        <authorList>
            <person name="Pullan S.T."/>
            <person name="Bibb M.J."/>
            <person name="Merrick M."/>
        </authorList>
    </citation>
    <scope>NUCLEOTIDE SEQUENCE [LARGE SCALE GENOMIC DNA]</scope>
    <source>
        <strain evidence="4">ATCC 10712</strain>
    </source>
</reference>
<feature type="compositionally biased region" description="Low complexity" evidence="1">
    <location>
        <begin position="570"/>
        <end position="584"/>
    </location>
</feature>
<feature type="compositionally biased region" description="Low complexity" evidence="1">
    <location>
        <begin position="72"/>
        <end position="120"/>
    </location>
</feature>
<keyword evidence="4" id="KW-0645">Protease</keyword>
<dbReference type="AlphaFoldDB" id="F2R3Q7"/>
<evidence type="ECO:0000313" key="5">
    <source>
        <dbReference type="Proteomes" id="UP000006854"/>
    </source>
</evidence>
<dbReference type="InterPro" id="IPR001107">
    <property type="entry name" value="Band_7"/>
</dbReference>
<feature type="region of interest" description="Disordered" evidence="1">
    <location>
        <begin position="273"/>
        <end position="458"/>
    </location>
</feature>
<dbReference type="PANTHER" id="PTHR43446">
    <property type="entry name" value="MEMBRANE PROTEIN-RELATED"/>
    <property type="match status" value="1"/>
</dbReference>
<keyword evidence="4" id="KW-0378">Hydrolase</keyword>
<feature type="compositionally biased region" description="Low complexity" evidence="1">
    <location>
        <begin position="360"/>
        <end position="373"/>
    </location>
</feature>
<feature type="region of interest" description="Disordered" evidence="1">
    <location>
        <begin position="536"/>
        <end position="611"/>
    </location>
</feature>
<name>F2R3Q7_STRVP</name>
<dbReference type="PATRIC" id="fig|953739.5.peg.4803"/>
<dbReference type="Pfam" id="PF01145">
    <property type="entry name" value="Band_7"/>
    <property type="match status" value="1"/>
</dbReference>
<keyword evidence="5" id="KW-1185">Reference proteome</keyword>
<feature type="compositionally biased region" description="Polar residues" evidence="1">
    <location>
        <begin position="374"/>
        <end position="383"/>
    </location>
</feature>
<feature type="compositionally biased region" description="Low complexity" evidence="1">
    <location>
        <begin position="273"/>
        <end position="300"/>
    </location>
</feature>
<dbReference type="Gene3D" id="3.30.479.30">
    <property type="entry name" value="Band 7 domain"/>
    <property type="match status" value="1"/>
</dbReference>